<sequence length="407" mass="45788">MPARSPNVPSSPFAVPLPDEPATLLGNLTPAQFMRRYWQKKPLLIRQAIPGIQAPLSRDELFELADSEDAESRLITHFRKSWAMEHGPFAPDELPSVKKRDWTLLVQGVNLHDDRARALLDRFRFIPDARLDDLMISYATDGGGVGAHFDSYDVFLLQVHGKRRWRFGAQRDLSLKEGLPLKVLQHFEADEEWVLEPGDMLYLPPHIAHDGVAEGECMTASIGFRAPSASELSGQFLYHLAERLDDARSAGAKGGVQRYGDPAQPAVSHPALLPPLLIERVGAILANIEWNERDVASFLGTYLSEPKPNVIFDPPRRPLNENRFIDCAKQSGLKLDKKTVLLYDKHAYFMNGEQDLMSGKVKKWLPELADKRYLEGKRFVTLSGDSSMTVLLHEWYCAGWIQVDANA</sequence>
<dbReference type="InterPro" id="IPR046799">
    <property type="entry name" value="ROXA-like_wH"/>
</dbReference>
<protein>
    <submittedName>
        <fullName evidence="7">Cupin 4 family protein</fullName>
    </submittedName>
</protein>
<dbReference type="Pfam" id="PF20514">
    <property type="entry name" value="WHD_ROXA"/>
    <property type="match status" value="1"/>
</dbReference>
<dbReference type="Gene3D" id="2.60.120.650">
    <property type="entry name" value="Cupin"/>
    <property type="match status" value="1"/>
</dbReference>
<keyword evidence="3" id="KW-0223">Dioxygenase</keyword>
<dbReference type="GO" id="GO:0046872">
    <property type="term" value="F:metal ion binding"/>
    <property type="evidence" value="ECO:0007669"/>
    <property type="project" value="UniProtKB-KW"/>
</dbReference>
<dbReference type="EMBL" id="FCOK02000066">
    <property type="protein sequence ID" value="SAL61845.1"/>
    <property type="molecule type" value="Genomic_DNA"/>
</dbReference>
<keyword evidence="5" id="KW-0408">Iron</keyword>
<dbReference type="OrthoDB" id="9764016at2"/>
<dbReference type="AlphaFoldDB" id="A0A158IZE2"/>
<evidence type="ECO:0000256" key="2">
    <source>
        <dbReference type="ARBA" id="ARBA00022723"/>
    </source>
</evidence>
<dbReference type="Gene3D" id="3.40.366.30">
    <property type="entry name" value="50S ribosomal protein L16 arginine hydroxylase, Chain A, Domain 2"/>
    <property type="match status" value="1"/>
</dbReference>
<evidence type="ECO:0000313" key="8">
    <source>
        <dbReference type="Proteomes" id="UP000054683"/>
    </source>
</evidence>
<name>A0A158IZE2_9BURK</name>
<dbReference type="PANTHER" id="PTHR13096:SF8">
    <property type="entry name" value="RIBOSOMAL OXYGENASE 1"/>
    <property type="match status" value="1"/>
</dbReference>
<dbReference type="PANTHER" id="PTHR13096">
    <property type="entry name" value="MINA53 MYC INDUCED NUCLEAR ANTIGEN"/>
    <property type="match status" value="1"/>
</dbReference>
<dbReference type="SUPFAM" id="SSF51197">
    <property type="entry name" value="Clavaminate synthase-like"/>
    <property type="match status" value="1"/>
</dbReference>
<organism evidence="7 8">
    <name type="scientific">Caballeronia udeis</name>
    <dbReference type="NCBI Taxonomy" id="1232866"/>
    <lineage>
        <taxon>Bacteria</taxon>
        <taxon>Pseudomonadati</taxon>
        <taxon>Pseudomonadota</taxon>
        <taxon>Betaproteobacteria</taxon>
        <taxon>Burkholderiales</taxon>
        <taxon>Burkholderiaceae</taxon>
        <taxon>Caballeronia</taxon>
    </lineage>
</organism>
<comment type="cofactor">
    <cofactor evidence="1">
        <name>Fe(2+)</name>
        <dbReference type="ChEBI" id="CHEBI:29033"/>
    </cofactor>
</comment>
<dbReference type="RefSeq" id="WP_062091110.1">
    <property type="nucleotide sequence ID" value="NZ_FCOK02000066.1"/>
</dbReference>
<keyword evidence="4" id="KW-0560">Oxidoreductase</keyword>
<feature type="domain" description="JmjC" evidence="6">
    <location>
        <begin position="115"/>
        <end position="241"/>
    </location>
</feature>
<evidence type="ECO:0000256" key="4">
    <source>
        <dbReference type="ARBA" id="ARBA00023002"/>
    </source>
</evidence>
<reference evidence="7 8" key="1">
    <citation type="submission" date="2016-01" db="EMBL/GenBank/DDBJ databases">
        <authorList>
            <person name="Oliw E.H."/>
        </authorList>
    </citation>
    <scope>NUCLEOTIDE SEQUENCE [LARGE SCALE GENOMIC DNA]</scope>
    <source>
        <strain evidence="7">LMG 27134</strain>
    </source>
</reference>
<dbReference type="PROSITE" id="PS51184">
    <property type="entry name" value="JMJC"/>
    <property type="match status" value="1"/>
</dbReference>
<evidence type="ECO:0000256" key="1">
    <source>
        <dbReference type="ARBA" id="ARBA00001954"/>
    </source>
</evidence>
<keyword evidence="2" id="KW-0479">Metal-binding</keyword>
<gene>
    <name evidence="7" type="ORF">AWB69_06879</name>
</gene>
<evidence type="ECO:0000313" key="7">
    <source>
        <dbReference type="EMBL" id="SAL61845.1"/>
    </source>
</evidence>
<evidence type="ECO:0000256" key="5">
    <source>
        <dbReference type="ARBA" id="ARBA00023004"/>
    </source>
</evidence>
<dbReference type="Pfam" id="PF08007">
    <property type="entry name" value="JmjC_2"/>
    <property type="match status" value="1"/>
</dbReference>
<dbReference type="InterPro" id="IPR003347">
    <property type="entry name" value="JmjC_dom"/>
</dbReference>
<evidence type="ECO:0000259" key="6">
    <source>
        <dbReference type="PROSITE" id="PS51184"/>
    </source>
</evidence>
<dbReference type="SMART" id="SM00558">
    <property type="entry name" value="JmjC"/>
    <property type="match status" value="1"/>
</dbReference>
<dbReference type="InterPro" id="IPR039994">
    <property type="entry name" value="NO66-like"/>
</dbReference>
<evidence type="ECO:0000256" key="3">
    <source>
        <dbReference type="ARBA" id="ARBA00022964"/>
    </source>
</evidence>
<dbReference type="Proteomes" id="UP000054683">
    <property type="component" value="Unassembled WGS sequence"/>
</dbReference>
<accession>A0A158IZE2</accession>
<dbReference type="GO" id="GO:0016706">
    <property type="term" value="F:2-oxoglutarate-dependent dioxygenase activity"/>
    <property type="evidence" value="ECO:0007669"/>
    <property type="project" value="TreeGrafter"/>
</dbReference>
<proteinExistence type="predicted"/>